<dbReference type="EMBL" id="AP025628">
    <property type="protein sequence ID" value="BDG59262.1"/>
    <property type="molecule type" value="Genomic_DNA"/>
</dbReference>
<dbReference type="GO" id="GO:0016787">
    <property type="term" value="F:hydrolase activity"/>
    <property type="evidence" value="ECO:0007669"/>
    <property type="project" value="UniProtKB-KW"/>
</dbReference>
<proteinExistence type="predicted"/>
<reference evidence="6" key="1">
    <citation type="submission" date="2022-03" db="EMBL/GenBank/DDBJ databases">
        <title>Complete genome sequence of Caldinitratiruptor microaerophilus.</title>
        <authorList>
            <person name="Mukaiyama R."/>
            <person name="Nishiyama T."/>
            <person name="Ueda K."/>
        </authorList>
    </citation>
    <scope>NUCLEOTIDE SEQUENCE</scope>
    <source>
        <strain evidence="6">JCM 16183</strain>
    </source>
</reference>
<dbReference type="Gene3D" id="3.20.20.370">
    <property type="entry name" value="Glycoside hydrolase/deacetylase"/>
    <property type="match status" value="1"/>
</dbReference>
<accession>A0AA35CKM5</accession>
<keyword evidence="3" id="KW-0378">Hydrolase</keyword>
<dbReference type="PANTHER" id="PTHR31609">
    <property type="entry name" value="YDJC DEACETYLASE FAMILY MEMBER"/>
    <property type="match status" value="1"/>
</dbReference>
<evidence type="ECO:0000313" key="6">
    <source>
        <dbReference type="EMBL" id="BDG59262.1"/>
    </source>
</evidence>
<evidence type="ECO:0000256" key="1">
    <source>
        <dbReference type="ARBA" id="ARBA00001946"/>
    </source>
</evidence>
<dbReference type="PANTHER" id="PTHR31609:SF1">
    <property type="entry name" value="CARBOHYDRATE DEACETYLASE"/>
    <property type="match status" value="1"/>
</dbReference>
<keyword evidence="7" id="KW-1185">Reference proteome</keyword>
<evidence type="ECO:0000256" key="2">
    <source>
        <dbReference type="ARBA" id="ARBA00022723"/>
    </source>
</evidence>
<dbReference type="InterPro" id="IPR006879">
    <property type="entry name" value="YdjC-like"/>
</dbReference>
<dbReference type="GO" id="GO:0046872">
    <property type="term" value="F:metal ion binding"/>
    <property type="evidence" value="ECO:0007669"/>
    <property type="project" value="UniProtKB-KW"/>
</dbReference>
<gene>
    <name evidence="6" type="primary">chbG</name>
    <name evidence="6" type="ORF">caldi_03520</name>
</gene>
<evidence type="ECO:0000256" key="5">
    <source>
        <dbReference type="ARBA" id="ARBA00023277"/>
    </source>
</evidence>
<evidence type="ECO:0000256" key="3">
    <source>
        <dbReference type="ARBA" id="ARBA00022801"/>
    </source>
</evidence>
<organism evidence="6 7">
    <name type="scientific">Caldinitratiruptor microaerophilus</name>
    <dbReference type="NCBI Taxonomy" id="671077"/>
    <lineage>
        <taxon>Bacteria</taxon>
        <taxon>Bacillati</taxon>
        <taxon>Bacillota</taxon>
        <taxon>Clostridia</taxon>
        <taxon>Eubacteriales</taxon>
        <taxon>Symbiobacteriaceae</taxon>
        <taxon>Caldinitratiruptor</taxon>
    </lineage>
</organism>
<name>A0AA35CKM5_9FIRM</name>
<keyword evidence="2" id="KW-0479">Metal-binding</keyword>
<evidence type="ECO:0000256" key="4">
    <source>
        <dbReference type="ARBA" id="ARBA00022842"/>
    </source>
</evidence>
<dbReference type="SUPFAM" id="SSF88713">
    <property type="entry name" value="Glycoside hydrolase/deacetylase"/>
    <property type="match status" value="1"/>
</dbReference>
<keyword evidence="5" id="KW-0119">Carbohydrate metabolism</keyword>
<dbReference type="Pfam" id="PF04794">
    <property type="entry name" value="YdjC"/>
    <property type="match status" value="1"/>
</dbReference>
<dbReference type="Proteomes" id="UP001163687">
    <property type="component" value="Chromosome"/>
</dbReference>
<dbReference type="KEGG" id="cmic:caldi_03520"/>
<dbReference type="AlphaFoldDB" id="A0AA35CKM5"/>
<keyword evidence="4" id="KW-0460">Magnesium</keyword>
<dbReference type="InterPro" id="IPR011330">
    <property type="entry name" value="Glyco_hydro/deAcase_b/a-brl"/>
</dbReference>
<protein>
    <submittedName>
        <fullName evidence="6">Chitooligosaccharide deacetylase</fullName>
    </submittedName>
</protein>
<comment type="cofactor">
    <cofactor evidence="1">
        <name>Mg(2+)</name>
        <dbReference type="ChEBI" id="CHEBI:18420"/>
    </cofactor>
</comment>
<evidence type="ECO:0000313" key="7">
    <source>
        <dbReference type="Proteomes" id="UP001163687"/>
    </source>
</evidence>
<dbReference type="GO" id="GO:0019213">
    <property type="term" value="F:deacetylase activity"/>
    <property type="evidence" value="ECO:0007669"/>
    <property type="project" value="TreeGrafter"/>
</dbReference>
<sequence length="286" mass="31179">MSAPAGEGARDLRVLIVNADDYGLSPAVSRGILAAWREGIVTSTTFLVNLPASAESARLLAGAPGLGVGLHLNLTTGRPVLPPRSVPSLVGPDGTFVKSLWRLRYRVRAEEVRREWEAQVDRFIELVGRLPTHLDSHHHVHALPGLAAVFADLARRRGIRAARVVRPADLPPVRSLAGWATGLLYRRYLAGSARVLARSGLALPDRVLLADFDRRRLVEWIRGLPEGVTELVCHPGYVDGELRRLSGRVEPRPAEMADLVSAEVREAVRAAGVRLAHYGELTSAER</sequence>
<dbReference type="GO" id="GO:0005975">
    <property type="term" value="P:carbohydrate metabolic process"/>
    <property type="evidence" value="ECO:0007669"/>
    <property type="project" value="InterPro"/>
</dbReference>